<dbReference type="Pfam" id="PF02776">
    <property type="entry name" value="TPP_enzyme_N"/>
    <property type="match status" value="1"/>
</dbReference>
<dbReference type="SUPFAM" id="SSF52518">
    <property type="entry name" value="Thiamin diphosphate-binding fold (THDP-binding)"/>
    <property type="match status" value="2"/>
</dbReference>
<dbReference type="KEGG" id="anr:Ana3638_01525"/>
<name>A0A6P1TK40_9FIRM</name>
<evidence type="ECO:0000259" key="5">
    <source>
        <dbReference type="Pfam" id="PF02775"/>
    </source>
</evidence>
<protein>
    <submittedName>
        <fullName evidence="7">Glyoxylate carboligase</fullName>
    </submittedName>
</protein>
<dbReference type="PANTHER" id="PTHR18968:SF14">
    <property type="entry name" value="GLYOXYLATE CARBOLIGASE"/>
    <property type="match status" value="1"/>
</dbReference>
<dbReference type="GO" id="GO:0016874">
    <property type="term" value="F:ligase activity"/>
    <property type="evidence" value="ECO:0007669"/>
    <property type="project" value="UniProtKB-KW"/>
</dbReference>
<evidence type="ECO:0000256" key="1">
    <source>
        <dbReference type="ARBA" id="ARBA00007812"/>
    </source>
</evidence>
<dbReference type="Proteomes" id="UP000464314">
    <property type="component" value="Chromosome"/>
</dbReference>
<feature type="domain" description="Thiamine pyrophosphate enzyme N-terminal TPP-binding" evidence="6">
    <location>
        <begin position="1"/>
        <end position="117"/>
    </location>
</feature>
<dbReference type="RefSeq" id="WP_161836402.1">
    <property type="nucleotide sequence ID" value="NZ_CP048000.1"/>
</dbReference>
<organism evidence="7 8">
    <name type="scientific">Anaerocolumna sedimenticola</name>
    <dbReference type="NCBI Taxonomy" id="2696063"/>
    <lineage>
        <taxon>Bacteria</taxon>
        <taxon>Bacillati</taxon>
        <taxon>Bacillota</taxon>
        <taxon>Clostridia</taxon>
        <taxon>Lachnospirales</taxon>
        <taxon>Lachnospiraceae</taxon>
        <taxon>Anaerocolumna</taxon>
    </lineage>
</organism>
<dbReference type="GO" id="GO:0009097">
    <property type="term" value="P:isoleucine biosynthetic process"/>
    <property type="evidence" value="ECO:0007669"/>
    <property type="project" value="TreeGrafter"/>
</dbReference>
<dbReference type="GO" id="GO:0050660">
    <property type="term" value="F:flavin adenine dinucleotide binding"/>
    <property type="evidence" value="ECO:0007669"/>
    <property type="project" value="TreeGrafter"/>
</dbReference>
<dbReference type="InterPro" id="IPR029061">
    <property type="entry name" value="THDP-binding"/>
</dbReference>
<gene>
    <name evidence="7" type="ORF">Ana3638_01525</name>
</gene>
<accession>A0A6P1TK40</accession>
<evidence type="ECO:0000256" key="2">
    <source>
        <dbReference type="ARBA" id="ARBA00023052"/>
    </source>
</evidence>
<dbReference type="Gene3D" id="3.40.50.1220">
    <property type="entry name" value="TPP-binding domain"/>
    <property type="match status" value="1"/>
</dbReference>
<dbReference type="AlphaFoldDB" id="A0A6P1TK40"/>
<dbReference type="GO" id="GO:0005948">
    <property type="term" value="C:acetolactate synthase complex"/>
    <property type="evidence" value="ECO:0007669"/>
    <property type="project" value="TreeGrafter"/>
</dbReference>
<evidence type="ECO:0000313" key="8">
    <source>
        <dbReference type="Proteomes" id="UP000464314"/>
    </source>
</evidence>
<dbReference type="PANTHER" id="PTHR18968">
    <property type="entry name" value="THIAMINE PYROPHOSPHATE ENZYMES"/>
    <property type="match status" value="1"/>
</dbReference>
<dbReference type="SUPFAM" id="SSF52467">
    <property type="entry name" value="DHS-like NAD/FAD-binding domain"/>
    <property type="match status" value="1"/>
</dbReference>
<proteinExistence type="inferred from homology"/>
<comment type="similarity">
    <text evidence="1 3">Belongs to the TPP enzyme family.</text>
</comment>
<dbReference type="InterPro" id="IPR012001">
    <property type="entry name" value="Thiamin_PyroP_enz_TPP-bd_dom"/>
</dbReference>
<dbReference type="FunFam" id="3.40.50.970:FF:000007">
    <property type="entry name" value="Acetolactate synthase"/>
    <property type="match status" value="1"/>
</dbReference>
<dbReference type="GO" id="GO:0009028">
    <property type="term" value="F:tartronate-semialdehyde synthase activity"/>
    <property type="evidence" value="ECO:0007669"/>
    <property type="project" value="TreeGrafter"/>
</dbReference>
<keyword evidence="7" id="KW-0436">Ligase</keyword>
<dbReference type="InterPro" id="IPR012000">
    <property type="entry name" value="Thiamin_PyroP_enz_cen_dom"/>
</dbReference>
<dbReference type="GO" id="GO:0000287">
    <property type="term" value="F:magnesium ion binding"/>
    <property type="evidence" value="ECO:0007669"/>
    <property type="project" value="InterPro"/>
</dbReference>
<dbReference type="GO" id="GO:0030976">
    <property type="term" value="F:thiamine pyrophosphate binding"/>
    <property type="evidence" value="ECO:0007669"/>
    <property type="project" value="InterPro"/>
</dbReference>
<evidence type="ECO:0000259" key="6">
    <source>
        <dbReference type="Pfam" id="PF02776"/>
    </source>
</evidence>
<dbReference type="EMBL" id="CP048000">
    <property type="protein sequence ID" value="QHQ59638.1"/>
    <property type="molecule type" value="Genomic_DNA"/>
</dbReference>
<dbReference type="InterPro" id="IPR029035">
    <property type="entry name" value="DHS-like_NAD/FAD-binding_dom"/>
</dbReference>
<dbReference type="InterPro" id="IPR011766">
    <property type="entry name" value="TPP_enzyme_TPP-bd"/>
</dbReference>
<keyword evidence="2 3" id="KW-0786">Thiamine pyrophosphate</keyword>
<dbReference type="GO" id="GO:0009099">
    <property type="term" value="P:L-valine biosynthetic process"/>
    <property type="evidence" value="ECO:0007669"/>
    <property type="project" value="TreeGrafter"/>
</dbReference>
<evidence type="ECO:0000313" key="7">
    <source>
        <dbReference type="EMBL" id="QHQ59638.1"/>
    </source>
</evidence>
<reference evidence="7 8" key="1">
    <citation type="submission" date="2020-01" db="EMBL/GenBank/DDBJ databases">
        <title>Genome analysis of Anaerocolumna sp. CBA3638.</title>
        <authorList>
            <person name="Kim J."/>
            <person name="Roh S.W."/>
        </authorList>
    </citation>
    <scope>NUCLEOTIDE SEQUENCE [LARGE SCALE GENOMIC DNA]</scope>
    <source>
        <strain evidence="7 8">CBA3638</strain>
    </source>
</reference>
<feature type="domain" description="Thiamine pyrophosphate enzyme central" evidence="4">
    <location>
        <begin position="190"/>
        <end position="326"/>
    </location>
</feature>
<dbReference type="Pfam" id="PF02775">
    <property type="entry name" value="TPP_enzyme_C"/>
    <property type="match status" value="1"/>
</dbReference>
<feature type="domain" description="Thiamine pyrophosphate enzyme TPP-binding" evidence="5">
    <location>
        <begin position="386"/>
        <end position="536"/>
    </location>
</feature>
<sequence>MNLSQAIIEICLKEGITDAFGIPGAGCNAFYDALKDVESKIHHITMRHEECCVHAADGYYRSSGRMALAISTSGPGATNFVTGIYTANIDSIPLIAITGQAVRAQLGKDAFQCVDEADIVRPVAKHAVCITNPKTAVDEVIEAFRLAKNGKPGPVVLDIPLDMQKAEVDFNPDTYEPVKVINPKASPAAINAAMDMLLAAKNPVILMGGGVVLANAEKELIQFAEIMNIPVVITYMAKGAIPTSHPLYAGMPGIQCGNPVGNKTFLESDVVLAIGNRFTDRHTGSIDVYKGDRKFIHINVEASEIGKIFAPDLGITADAKDAIDQLLEFAKKLGQQKGSERVANIPSERESMKRKTDHDSVPINPHRVFGELNKAFDENTMFTTGCGITQIWSGQMQEINASRRYFPSGGAGCLGWDIPGAIGAMVGDTKKNKCVCVMGDFGFTFHVQELATAATNKVPLIVCIVNNAYLGLIRQNQKFAYNYEYAVAMPENQGEVDYVTVAKGFNCDAERVFKPEDIAKAFERAKSSDKPYVIDIVCNPQAHCSMGNDIAHVREFNAE</sequence>
<dbReference type="InterPro" id="IPR045229">
    <property type="entry name" value="TPP_enz"/>
</dbReference>
<evidence type="ECO:0000256" key="3">
    <source>
        <dbReference type="RuleBase" id="RU362132"/>
    </source>
</evidence>
<keyword evidence="8" id="KW-1185">Reference proteome</keyword>
<evidence type="ECO:0000259" key="4">
    <source>
        <dbReference type="Pfam" id="PF00205"/>
    </source>
</evidence>
<dbReference type="CDD" id="cd07035">
    <property type="entry name" value="TPP_PYR_POX_like"/>
    <property type="match status" value="1"/>
</dbReference>
<dbReference type="Pfam" id="PF00205">
    <property type="entry name" value="TPP_enzyme_M"/>
    <property type="match status" value="1"/>
</dbReference>
<dbReference type="Gene3D" id="3.40.50.970">
    <property type="match status" value="2"/>
</dbReference>